<accession>A0A172RYT2</accession>
<evidence type="ECO:0000256" key="2">
    <source>
        <dbReference type="ARBA" id="ARBA00023002"/>
    </source>
</evidence>
<dbReference type="AlphaFoldDB" id="A0A172RYT2"/>
<dbReference type="InterPro" id="IPR024934">
    <property type="entry name" value="Rubredoxin-like_dom"/>
</dbReference>
<dbReference type="InterPro" id="IPR012349">
    <property type="entry name" value="Split_barrel_FMN-bd"/>
</dbReference>
<dbReference type="OrthoDB" id="3176898at2"/>
<dbReference type="Gene3D" id="2.20.28.10">
    <property type="match status" value="1"/>
</dbReference>
<proteinExistence type="predicted"/>
<reference evidence="5" key="1">
    <citation type="submission" date="2016-10" db="EMBL/GenBank/DDBJ databases">
        <authorList>
            <person name="Varghese N."/>
        </authorList>
    </citation>
    <scope>NUCLEOTIDE SEQUENCE [LARGE SCALE GENOMIC DNA]</scope>
    <source>
        <strain evidence="5">DSM 21843</strain>
    </source>
</reference>
<evidence type="ECO:0000259" key="3">
    <source>
        <dbReference type="PROSITE" id="PS50903"/>
    </source>
</evidence>
<dbReference type="SUPFAM" id="SSF50475">
    <property type="entry name" value="FMN-binding split barrel"/>
    <property type="match status" value="1"/>
</dbReference>
<name>A0A172RYT2_9ACTN</name>
<sequence>MLDAKALRTLSYGLYIVSTKGAKGNAGCVVNTFSQVTSKPEQCSVAINKENATCGAVLEAGRFAVSVLDETAPLELIGTFGFHSSADTDKFAQAQTCFDAADMPYVAEHACARFSVKVQHKLDLGSHMLFIGLVEQAETLSTQPPMTYAYYHQVKGGKTPPKASSYIAEEPAPAPADAAPKVGWKCMLCGHIEYVDELPDDFTCPICGAGKEMFERIEL</sequence>
<dbReference type="STRING" id="79604.AAY81_06740"/>
<organism evidence="4 5">
    <name type="scientific">Denitrobacterium detoxificans</name>
    <dbReference type="NCBI Taxonomy" id="79604"/>
    <lineage>
        <taxon>Bacteria</taxon>
        <taxon>Bacillati</taxon>
        <taxon>Actinomycetota</taxon>
        <taxon>Coriobacteriia</taxon>
        <taxon>Eggerthellales</taxon>
        <taxon>Eggerthellaceae</taxon>
        <taxon>Denitrobacterium</taxon>
    </lineage>
</organism>
<dbReference type="InterPro" id="IPR002563">
    <property type="entry name" value="Flavin_Rdtase-like_dom"/>
</dbReference>
<dbReference type="KEGG" id="ddt:AAY81_06740"/>
<dbReference type="InterPro" id="IPR048574">
    <property type="entry name" value="RUBY_RBDX"/>
</dbReference>
<dbReference type="GO" id="GO:0005506">
    <property type="term" value="F:iron ion binding"/>
    <property type="evidence" value="ECO:0007669"/>
    <property type="project" value="InterPro"/>
</dbReference>
<dbReference type="InterPro" id="IPR050268">
    <property type="entry name" value="NADH-dep_flavin_reductase"/>
</dbReference>
<evidence type="ECO:0000256" key="1">
    <source>
        <dbReference type="ARBA" id="ARBA00001965"/>
    </source>
</evidence>
<protein>
    <submittedName>
        <fullName evidence="4">NADH-FMN oxidoreductase RutF, flavin reductase (DIM6/NTAB) family</fullName>
    </submittedName>
</protein>
<dbReference type="EMBL" id="FOEC01000004">
    <property type="protein sequence ID" value="SEO69992.1"/>
    <property type="molecule type" value="Genomic_DNA"/>
</dbReference>
<gene>
    <name evidence="4" type="ORF">SAMN02910314_00913</name>
</gene>
<dbReference type="GO" id="GO:0010181">
    <property type="term" value="F:FMN binding"/>
    <property type="evidence" value="ECO:0007669"/>
    <property type="project" value="InterPro"/>
</dbReference>
<dbReference type="RefSeq" id="WP_066663028.1">
    <property type="nucleotide sequence ID" value="NZ_CP011402.1"/>
</dbReference>
<dbReference type="Pfam" id="PF01613">
    <property type="entry name" value="Flavin_Reduct"/>
    <property type="match status" value="1"/>
</dbReference>
<feature type="domain" description="Rubredoxin-like" evidence="3">
    <location>
        <begin position="181"/>
        <end position="217"/>
    </location>
</feature>
<evidence type="ECO:0000313" key="4">
    <source>
        <dbReference type="EMBL" id="SEO69992.1"/>
    </source>
</evidence>
<keyword evidence="2" id="KW-0560">Oxidoreductase</keyword>
<dbReference type="Proteomes" id="UP000182975">
    <property type="component" value="Unassembled WGS sequence"/>
</dbReference>
<dbReference type="Gene3D" id="2.30.110.10">
    <property type="entry name" value="Electron Transport, Fmn-binding Protein, Chain A"/>
    <property type="match status" value="1"/>
</dbReference>
<dbReference type="GO" id="GO:0042602">
    <property type="term" value="F:riboflavin reductase (NADPH) activity"/>
    <property type="evidence" value="ECO:0007669"/>
    <property type="project" value="TreeGrafter"/>
</dbReference>
<keyword evidence="5" id="KW-1185">Reference proteome</keyword>
<dbReference type="PROSITE" id="PS50903">
    <property type="entry name" value="RUBREDOXIN_LIKE"/>
    <property type="match status" value="1"/>
</dbReference>
<dbReference type="Pfam" id="PF21349">
    <property type="entry name" value="RUBY_RBDX"/>
    <property type="match status" value="1"/>
</dbReference>
<dbReference type="PANTHER" id="PTHR30466">
    <property type="entry name" value="FLAVIN REDUCTASE"/>
    <property type="match status" value="1"/>
</dbReference>
<dbReference type="PANTHER" id="PTHR30466:SF1">
    <property type="entry name" value="FMN REDUCTASE (NADH) RUTF"/>
    <property type="match status" value="1"/>
</dbReference>
<evidence type="ECO:0000313" key="5">
    <source>
        <dbReference type="Proteomes" id="UP000182975"/>
    </source>
</evidence>
<comment type="cofactor">
    <cofactor evidence="1">
        <name>Fe(3+)</name>
        <dbReference type="ChEBI" id="CHEBI:29034"/>
    </cofactor>
</comment>
<dbReference type="SUPFAM" id="SSF57802">
    <property type="entry name" value="Rubredoxin-like"/>
    <property type="match status" value="1"/>
</dbReference>
<dbReference type="SMART" id="SM00903">
    <property type="entry name" value="Flavin_Reduct"/>
    <property type="match status" value="1"/>
</dbReference>